<protein>
    <recommendedName>
        <fullName evidence="11">Histone H3-like centromeric protein CSE4</fullName>
    </recommendedName>
    <alternativeName>
        <fullName evidence="13">CENP-A homolog</fullName>
    </alternativeName>
    <alternativeName>
        <fullName evidence="12">CENPA homolog</fullName>
    </alternativeName>
</protein>
<dbReference type="GO" id="GO:0030527">
    <property type="term" value="F:structural constituent of chromatin"/>
    <property type="evidence" value="ECO:0007669"/>
    <property type="project" value="InterPro"/>
</dbReference>
<dbReference type="STRING" id="1314782.A0A165P0Q3"/>
<dbReference type="InterPro" id="IPR000164">
    <property type="entry name" value="Histone_H3/CENP-A"/>
</dbReference>
<dbReference type="OrthoDB" id="842664at2759"/>
<evidence type="ECO:0000256" key="3">
    <source>
        <dbReference type="ARBA" id="ARBA00010343"/>
    </source>
</evidence>
<dbReference type="Pfam" id="PF00125">
    <property type="entry name" value="Histone"/>
    <property type="match status" value="1"/>
</dbReference>
<dbReference type="GO" id="GO:0005634">
    <property type="term" value="C:nucleus"/>
    <property type="evidence" value="ECO:0007669"/>
    <property type="project" value="UniProtKB-SubCell"/>
</dbReference>
<sequence>MAQTVQRDGPSGGGKRKHLGSSSAQDSSPPKNKKIRTTQTARKSTGGLKRRGGGPGGGTATGGQGKKRRFRPGTVALREIRKYQRSTDLLLRKLPFSRVVREIAIDMTTDMNTYSDAGLRWQSSAILALQEATEAFLVHLFEDANLCAIHAKRVTIMQRDIQLARRIRGPWGGMA</sequence>
<dbReference type="EMBL" id="KV425621">
    <property type="protein sequence ID" value="KZT20366.1"/>
    <property type="molecule type" value="Genomic_DNA"/>
</dbReference>
<evidence type="ECO:0000259" key="15">
    <source>
        <dbReference type="Pfam" id="PF00125"/>
    </source>
</evidence>
<keyword evidence="7" id="KW-0544">Nucleosome core</keyword>
<dbReference type="PANTHER" id="PTHR45810:SF1">
    <property type="entry name" value="HISTONE H3-LIKE CENTROMERIC PROTEIN A"/>
    <property type="match status" value="1"/>
</dbReference>
<evidence type="ECO:0000256" key="6">
    <source>
        <dbReference type="ARBA" id="ARBA00023242"/>
    </source>
</evidence>
<dbReference type="InParanoid" id="A0A165P0Q3"/>
<dbReference type="InterPro" id="IPR009072">
    <property type="entry name" value="Histone-fold"/>
</dbReference>
<dbReference type="InterPro" id="IPR007125">
    <property type="entry name" value="H2A/H2B/H3"/>
</dbReference>
<evidence type="ECO:0000256" key="14">
    <source>
        <dbReference type="SAM" id="MobiDB-lite"/>
    </source>
</evidence>
<dbReference type="Proteomes" id="UP000076761">
    <property type="component" value="Unassembled WGS sequence"/>
</dbReference>
<evidence type="ECO:0000313" key="16">
    <source>
        <dbReference type="EMBL" id="KZT20366.1"/>
    </source>
</evidence>
<keyword evidence="17" id="KW-1185">Reference proteome</keyword>
<evidence type="ECO:0000256" key="12">
    <source>
        <dbReference type="ARBA" id="ARBA00044234"/>
    </source>
</evidence>
<evidence type="ECO:0000256" key="10">
    <source>
        <dbReference type="ARBA" id="ARBA00044024"/>
    </source>
</evidence>
<evidence type="ECO:0000256" key="7">
    <source>
        <dbReference type="ARBA" id="ARBA00023269"/>
    </source>
</evidence>
<comment type="subcellular location">
    <subcellularLocation>
        <location evidence="2">Chromosome</location>
        <location evidence="2">Centromere</location>
    </subcellularLocation>
    <subcellularLocation>
        <location evidence="1">Nucleus</location>
    </subcellularLocation>
</comment>
<dbReference type="FunCoup" id="A0A165P0Q3">
    <property type="interactions" value="221"/>
</dbReference>
<evidence type="ECO:0000256" key="5">
    <source>
        <dbReference type="ARBA" id="ARBA00023125"/>
    </source>
</evidence>
<feature type="compositionally biased region" description="Gly residues" evidence="14">
    <location>
        <begin position="53"/>
        <end position="64"/>
    </location>
</feature>
<evidence type="ECO:0000313" key="17">
    <source>
        <dbReference type="Proteomes" id="UP000076761"/>
    </source>
</evidence>
<feature type="region of interest" description="Disordered" evidence="14">
    <location>
        <begin position="1"/>
        <end position="71"/>
    </location>
</feature>
<evidence type="ECO:0000256" key="8">
    <source>
        <dbReference type="ARBA" id="ARBA00023328"/>
    </source>
</evidence>
<feature type="domain" description="Core Histone H2A/H2B/H3" evidence="15">
    <location>
        <begin position="72"/>
        <end position="167"/>
    </location>
</feature>
<dbReference type="GO" id="GO:0046982">
    <property type="term" value="F:protein heterodimerization activity"/>
    <property type="evidence" value="ECO:0007669"/>
    <property type="project" value="InterPro"/>
</dbReference>
<dbReference type="AlphaFoldDB" id="A0A165P0Q3"/>
<dbReference type="PANTHER" id="PTHR45810">
    <property type="entry name" value="HISTONE H3.2"/>
    <property type="match status" value="1"/>
</dbReference>
<name>A0A165P0Q3_9AGAM</name>
<dbReference type="CDD" id="cd22911">
    <property type="entry name" value="HFD_H3"/>
    <property type="match status" value="1"/>
</dbReference>
<accession>A0A165P0Q3</accession>
<dbReference type="FunFam" id="1.10.20.10:FF:000087">
    <property type="entry name" value="Probable histone 3"/>
    <property type="match status" value="1"/>
</dbReference>
<dbReference type="GO" id="GO:0003677">
    <property type="term" value="F:DNA binding"/>
    <property type="evidence" value="ECO:0007669"/>
    <property type="project" value="UniProtKB-KW"/>
</dbReference>
<dbReference type="Gene3D" id="1.10.20.10">
    <property type="entry name" value="Histone, subunit A"/>
    <property type="match status" value="1"/>
</dbReference>
<keyword evidence="4" id="KW-0158">Chromosome</keyword>
<comment type="subunit">
    <text evidence="10">Component of centromeric nucleosomes, where DNA is wrapped around a histone octamer core. The octamer contains two molecules each of H2A, H2B, CSE4/CENPA and H4 assembled in one CSE4-H4 heterotetramer and two H2A-H2B heterodimers. Interacts with the inner kinetochore.</text>
</comment>
<proteinExistence type="inferred from homology"/>
<dbReference type="GO" id="GO:0000775">
    <property type="term" value="C:chromosome, centromeric region"/>
    <property type="evidence" value="ECO:0007669"/>
    <property type="project" value="UniProtKB-SubCell"/>
</dbReference>
<reference evidence="16 17" key="1">
    <citation type="journal article" date="2016" name="Mol. Biol. Evol.">
        <title>Comparative Genomics of Early-Diverging Mushroom-Forming Fungi Provides Insights into the Origins of Lignocellulose Decay Capabilities.</title>
        <authorList>
            <person name="Nagy L.G."/>
            <person name="Riley R."/>
            <person name="Tritt A."/>
            <person name="Adam C."/>
            <person name="Daum C."/>
            <person name="Floudas D."/>
            <person name="Sun H."/>
            <person name="Yadav J.S."/>
            <person name="Pangilinan J."/>
            <person name="Larsson K.H."/>
            <person name="Matsuura K."/>
            <person name="Barry K."/>
            <person name="Labutti K."/>
            <person name="Kuo R."/>
            <person name="Ohm R.A."/>
            <person name="Bhattacharya S.S."/>
            <person name="Shirouzu T."/>
            <person name="Yoshinaga Y."/>
            <person name="Martin F.M."/>
            <person name="Grigoriev I.V."/>
            <person name="Hibbett D.S."/>
        </authorList>
    </citation>
    <scope>NUCLEOTIDE SEQUENCE [LARGE SCALE GENOMIC DNA]</scope>
    <source>
        <strain evidence="16 17">HHB14362 ss-1</strain>
    </source>
</reference>
<comment type="function">
    <text evidence="9">Histone H3-like nucleosomal protein that is specifically found in centromeric nucleosomes. Replaces conventional H3 in the nucleosome core of centromeric chromatin that serves as an assembly site for the inner kinetochore. Required for recruitment and assembly of kinetochore proteins, mitotic progression and chromosome segregation. May serve as an epigenetic mark that propagates centromere identity through replication and cell division.</text>
</comment>
<organism evidence="16 17">
    <name type="scientific">Neolentinus lepideus HHB14362 ss-1</name>
    <dbReference type="NCBI Taxonomy" id="1314782"/>
    <lineage>
        <taxon>Eukaryota</taxon>
        <taxon>Fungi</taxon>
        <taxon>Dikarya</taxon>
        <taxon>Basidiomycota</taxon>
        <taxon>Agaricomycotina</taxon>
        <taxon>Agaricomycetes</taxon>
        <taxon>Gloeophyllales</taxon>
        <taxon>Gloeophyllaceae</taxon>
        <taxon>Neolentinus</taxon>
    </lineage>
</organism>
<evidence type="ECO:0000256" key="13">
    <source>
        <dbReference type="ARBA" id="ARBA00044336"/>
    </source>
</evidence>
<keyword evidence="6" id="KW-0539">Nucleus</keyword>
<gene>
    <name evidence="16" type="ORF">NEOLEDRAFT_1100855</name>
</gene>
<evidence type="ECO:0000256" key="1">
    <source>
        <dbReference type="ARBA" id="ARBA00004123"/>
    </source>
</evidence>
<evidence type="ECO:0000256" key="2">
    <source>
        <dbReference type="ARBA" id="ARBA00004584"/>
    </source>
</evidence>
<feature type="compositionally biased region" description="Polar residues" evidence="14">
    <location>
        <begin position="20"/>
        <end position="30"/>
    </location>
</feature>
<comment type="similarity">
    <text evidence="3">Belongs to the histone H3 family.</text>
</comment>
<dbReference type="PRINTS" id="PR00622">
    <property type="entry name" value="HISTONEH3"/>
</dbReference>
<keyword evidence="8" id="KW-0137">Centromere</keyword>
<dbReference type="SMART" id="SM00428">
    <property type="entry name" value="H3"/>
    <property type="match status" value="1"/>
</dbReference>
<keyword evidence="5" id="KW-0238">DNA-binding</keyword>
<evidence type="ECO:0000256" key="11">
    <source>
        <dbReference type="ARBA" id="ARBA00044180"/>
    </source>
</evidence>
<evidence type="ECO:0000256" key="9">
    <source>
        <dbReference type="ARBA" id="ARBA00043846"/>
    </source>
</evidence>
<dbReference type="GO" id="GO:0000786">
    <property type="term" value="C:nucleosome"/>
    <property type="evidence" value="ECO:0007669"/>
    <property type="project" value="UniProtKB-KW"/>
</dbReference>
<dbReference type="SUPFAM" id="SSF47113">
    <property type="entry name" value="Histone-fold"/>
    <property type="match status" value="1"/>
</dbReference>
<evidence type="ECO:0000256" key="4">
    <source>
        <dbReference type="ARBA" id="ARBA00022454"/>
    </source>
</evidence>